<evidence type="ECO:0000259" key="1">
    <source>
        <dbReference type="Pfam" id="PF03819"/>
    </source>
</evidence>
<dbReference type="PANTHER" id="PTHR30522">
    <property type="entry name" value="NUCLEOSIDE TRIPHOSPHATE PYROPHOSPHOHYDROLASE"/>
    <property type="match status" value="1"/>
</dbReference>
<dbReference type="InterPro" id="IPR004518">
    <property type="entry name" value="MazG-like_dom"/>
</dbReference>
<dbReference type="PANTHER" id="PTHR30522:SF0">
    <property type="entry name" value="NUCLEOSIDE TRIPHOSPHATE PYROPHOSPHOHYDROLASE"/>
    <property type="match status" value="1"/>
</dbReference>
<dbReference type="FunFam" id="1.10.287.1080:FF:000001">
    <property type="entry name" value="Nucleoside triphosphate pyrophosphohydrolase"/>
    <property type="match status" value="1"/>
</dbReference>
<dbReference type="GO" id="GO:0047429">
    <property type="term" value="F:nucleoside triphosphate diphosphatase activity"/>
    <property type="evidence" value="ECO:0007669"/>
    <property type="project" value="TreeGrafter"/>
</dbReference>
<proteinExistence type="predicted"/>
<dbReference type="Pfam" id="PF03819">
    <property type="entry name" value="MazG"/>
    <property type="match status" value="1"/>
</dbReference>
<reference evidence="2" key="1">
    <citation type="submission" date="2018-01" db="EMBL/GenBank/DDBJ databases">
        <authorList>
            <person name="Regsiter A."/>
            <person name="William W."/>
        </authorList>
    </citation>
    <scope>NUCLEOTIDE SEQUENCE</scope>
    <source>
        <strain evidence="2">TRIP AH-1</strain>
    </source>
</reference>
<accession>A0A445MZR0</accession>
<organism evidence="2">
    <name type="scientific">uncultured Desulfobacterium sp</name>
    <dbReference type="NCBI Taxonomy" id="201089"/>
    <lineage>
        <taxon>Bacteria</taxon>
        <taxon>Pseudomonadati</taxon>
        <taxon>Thermodesulfobacteriota</taxon>
        <taxon>Desulfobacteria</taxon>
        <taxon>Desulfobacterales</taxon>
        <taxon>Desulfobacteriaceae</taxon>
        <taxon>Desulfobacterium</taxon>
        <taxon>environmental samples</taxon>
    </lineage>
</organism>
<dbReference type="InterPro" id="IPR048015">
    <property type="entry name" value="NTP-PPase_MazG-like_N"/>
</dbReference>
<keyword evidence="2" id="KW-0378">Hydrolase</keyword>
<dbReference type="GO" id="GO:0006203">
    <property type="term" value="P:dGTP catabolic process"/>
    <property type="evidence" value="ECO:0007669"/>
    <property type="project" value="TreeGrafter"/>
</dbReference>
<dbReference type="GO" id="GO:0046076">
    <property type="term" value="P:dTTP catabolic process"/>
    <property type="evidence" value="ECO:0007669"/>
    <property type="project" value="TreeGrafter"/>
</dbReference>
<dbReference type="Gene3D" id="1.10.287.1080">
    <property type="entry name" value="MazG-like"/>
    <property type="match status" value="2"/>
</dbReference>
<name>A0A445MZR0_9BACT</name>
<dbReference type="GO" id="GO:0046052">
    <property type="term" value="P:UTP catabolic process"/>
    <property type="evidence" value="ECO:0007669"/>
    <property type="project" value="TreeGrafter"/>
</dbReference>
<dbReference type="NCBIfam" id="TIGR00444">
    <property type="entry name" value="mazG"/>
    <property type="match status" value="1"/>
</dbReference>
<gene>
    <name evidence="2" type="ORF">PITCH_A390052</name>
</gene>
<dbReference type="GO" id="GO:0004636">
    <property type="term" value="F:phosphoribosyl-ATP diphosphatase activity"/>
    <property type="evidence" value="ECO:0007669"/>
    <property type="project" value="UniProtKB-EC"/>
</dbReference>
<feature type="domain" description="NTP pyrophosphohydrolase MazG-like" evidence="1">
    <location>
        <begin position="27"/>
        <end position="100"/>
    </location>
</feature>
<dbReference type="AlphaFoldDB" id="A0A445MZR0"/>
<dbReference type="EC" id="3.6.1.31" evidence="2"/>
<dbReference type="EMBL" id="OJIN01000180">
    <property type="protein sequence ID" value="SPD74955.1"/>
    <property type="molecule type" value="Genomic_DNA"/>
</dbReference>
<dbReference type="CDD" id="cd11528">
    <property type="entry name" value="NTP-PPase_MazG_Nterm"/>
    <property type="match status" value="1"/>
</dbReference>
<dbReference type="GO" id="GO:0046081">
    <property type="term" value="P:dUTP catabolic process"/>
    <property type="evidence" value="ECO:0007669"/>
    <property type="project" value="TreeGrafter"/>
</dbReference>
<sequence>MSLAVKALLDLVERLRSPGGCPWDAKQTDSTIKQYLLEEAYEVLDAIEKSSPSDVCEELGDLLFHIIFLARLASERQEFDFVDVVENITRKMIRRHPHVFGETRVNNAEEVVENWAVIKKREKVNAVDASALDGIPQDLPALMKTHRLGERASRIGFGCNNTASSWNEVAEKFSGLAAAVADGDRVFVGQKIGEVLFCLAGLSRKWGHNSEHLLRVQNRRFSDQVAEHEKGLNRIENDLKSQK</sequence>
<protein>
    <submittedName>
        <fullName evidence="2">Phosphoribosyl-ATP diphosphatase</fullName>
        <ecNumber evidence="2">3.6.1.31</ecNumber>
    </submittedName>
</protein>
<evidence type="ECO:0000313" key="2">
    <source>
        <dbReference type="EMBL" id="SPD74955.1"/>
    </source>
</evidence>
<dbReference type="InterPro" id="IPR011551">
    <property type="entry name" value="NTP_PyrPHydrolase_MazG"/>
</dbReference>
<dbReference type="GO" id="GO:0006950">
    <property type="term" value="P:response to stress"/>
    <property type="evidence" value="ECO:0007669"/>
    <property type="project" value="UniProtKB-ARBA"/>
</dbReference>
<dbReference type="GO" id="GO:0046061">
    <property type="term" value="P:dATP catabolic process"/>
    <property type="evidence" value="ECO:0007669"/>
    <property type="project" value="TreeGrafter"/>
</dbReference>
<dbReference type="GO" id="GO:0046047">
    <property type="term" value="P:TTP catabolic process"/>
    <property type="evidence" value="ECO:0007669"/>
    <property type="project" value="TreeGrafter"/>
</dbReference>
<dbReference type="SUPFAM" id="SSF101386">
    <property type="entry name" value="all-alpha NTP pyrophosphatases"/>
    <property type="match status" value="2"/>
</dbReference>
<dbReference type="NCBIfam" id="NF007113">
    <property type="entry name" value="PRK09562.1"/>
    <property type="match status" value="1"/>
</dbReference>